<dbReference type="CDD" id="cd18032">
    <property type="entry name" value="DEXHc_RE_I_III_res"/>
    <property type="match status" value="1"/>
</dbReference>
<dbReference type="PROSITE" id="PS51192">
    <property type="entry name" value="HELICASE_ATP_BIND_1"/>
    <property type="match status" value="1"/>
</dbReference>
<dbReference type="Pfam" id="PF04313">
    <property type="entry name" value="HSDR_N"/>
    <property type="match status" value="1"/>
</dbReference>
<proteinExistence type="predicted"/>
<evidence type="ECO:0000313" key="3">
    <source>
        <dbReference type="EMBL" id="MFF0457296.1"/>
    </source>
</evidence>
<keyword evidence="3" id="KW-0347">Helicase</keyword>
<dbReference type="SMART" id="SM00487">
    <property type="entry name" value="DEXDc"/>
    <property type="match status" value="1"/>
</dbReference>
<dbReference type="Proteomes" id="UP001601521">
    <property type="component" value="Unassembled WGS sequence"/>
</dbReference>
<dbReference type="InterPro" id="IPR050742">
    <property type="entry name" value="Helicase_Restrict-Modif_Enz"/>
</dbReference>
<dbReference type="SUPFAM" id="SSF52540">
    <property type="entry name" value="P-loop containing nucleoside triphosphate hydrolases"/>
    <property type="match status" value="1"/>
</dbReference>
<sequence length="1175" mass="130861">MLAKASPNFGRLFAHSELLAIYGAQAEANVFTDANGALVHCRQFGEVLAELLASQAGVQLEAGATQVARVHRLRKAGLLTGRVEDAFTVLRKAGNDAAHAHSFDRERALNSLRAAFALGTWYYRVMTDDRAVIEFVPPVETAGLDPVEHEALKQALAEQKRALTEANLRLSEQTDAALAWERAQVEAESKIVKARIAQDELRTQNAALNSEIARLKAVHERAVAATREAPPKISADERERLVERAVRPAPLNEVEARRVIDRMLAESGWLVQDFAEINPLAGQGVAVREFPLAAGRADYVLYVGGRIVGVVEAKRQGETLAAARAQNARYAAGVGPEQALALWKHAEPFPFRYVTTGAETMFVNHLDPVPSSRTVFSFHRPDTIAKWMTQADQNPAAPTYRARLQTLPDLDVRRLRLAQVEAVTGLEKSLADNRPRALIQMATGAGKTFTAVTEVYRLLKYAKAGRVLFLVDRNNLGRQALKEFQTFTTPDDGRKFSELYNVERLSGTGINQSSAVVISTIQKMYALLRGETVVNNDSVDDEQDTHDESYDPDQPVDVTYNHDVPPESFDLIIIDECHRSIYGLWRGVLEYFDAPLVGLTATPTKQTFGFFGQNLVSEYTYPMAVADGVNVDFQTVRLSTKIGTEGSIIDEGTTVRRRDRRTRAQRLEQLDDDFTYAPTQLGKSVIAEDHIRTVLTVWRDNWRTWFPGRAVVPKTLIFAADDNHAEDVVRLTKEVFAEAGDDFVQKITYKVRQAKLDPEDLINDLRNSVALRIAVTVDMIATGTDVRALECLIFLRQVKSAVLFEQMKGRGARTLDRVELAEVTPDADEYTRKDQFLLLDAVGVTDSELVDACPLSAPVTGDGEKRLSMKKLMDKAASRAITADEARELAGRLARLDRRISDEDRDELLDVGDVSLAELARDIVKATDPDTQEQAGPDQARQLVTEAVAPLTRNPEFRDRILAIRREYDITYDETTKDEILDVVVPPPAERATEQIVSWREFLEKNRDEITAIEVIGGQRGLGSRGAWGALKQIAGKIRHSPYSFTPAVLWDAYETLEKTAAQPEREAGVPDLVSLIRFELGLDTELRPYGTLVNERFEGWLLRQQQAGTTFTDDQLWWLERLRDTVARGVGVTVEDVRDDVTFAERGGQVGLVRTFGGKDQARNLINELDRELA</sequence>
<keyword evidence="4" id="KW-1185">Reference proteome</keyword>
<keyword evidence="3" id="KW-0067">ATP-binding</keyword>
<dbReference type="Pfam" id="PF04851">
    <property type="entry name" value="ResIII"/>
    <property type="match status" value="1"/>
</dbReference>
<keyword evidence="3" id="KW-0378">Hydrolase</keyword>
<dbReference type="InterPro" id="IPR027417">
    <property type="entry name" value="P-loop_NTPase"/>
</dbReference>
<evidence type="ECO:0000259" key="2">
    <source>
        <dbReference type="PROSITE" id="PS51192"/>
    </source>
</evidence>
<evidence type="ECO:0000313" key="4">
    <source>
        <dbReference type="Proteomes" id="UP001601521"/>
    </source>
</evidence>
<dbReference type="InterPro" id="IPR014001">
    <property type="entry name" value="Helicase_ATP-bd"/>
</dbReference>
<feature type="domain" description="Helicase ATP-binding" evidence="2">
    <location>
        <begin position="428"/>
        <end position="621"/>
    </location>
</feature>
<organism evidence="3 4">
    <name type="scientific">Nocardia africana</name>
    <dbReference type="NCBI Taxonomy" id="134964"/>
    <lineage>
        <taxon>Bacteria</taxon>
        <taxon>Bacillati</taxon>
        <taxon>Actinomycetota</taxon>
        <taxon>Actinomycetes</taxon>
        <taxon>Mycobacteriales</taxon>
        <taxon>Nocardiaceae</taxon>
        <taxon>Nocardia</taxon>
    </lineage>
</organism>
<dbReference type="InterPro" id="IPR006935">
    <property type="entry name" value="Helicase/UvrB_N"/>
</dbReference>
<keyword evidence="1" id="KW-0175">Coiled coil</keyword>
<dbReference type="Gene3D" id="3.90.1570.30">
    <property type="match status" value="1"/>
</dbReference>
<dbReference type="PANTHER" id="PTHR47396">
    <property type="entry name" value="TYPE I RESTRICTION ENZYME ECOKI R PROTEIN"/>
    <property type="match status" value="1"/>
</dbReference>
<dbReference type="GO" id="GO:0004386">
    <property type="term" value="F:helicase activity"/>
    <property type="evidence" value="ECO:0007669"/>
    <property type="project" value="UniProtKB-KW"/>
</dbReference>
<evidence type="ECO:0000256" key="1">
    <source>
        <dbReference type="SAM" id="Coils"/>
    </source>
</evidence>
<dbReference type="PANTHER" id="PTHR47396:SF1">
    <property type="entry name" value="ATP-DEPENDENT HELICASE IRC3-RELATED"/>
    <property type="match status" value="1"/>
</dbReference>
<gene>
    <name evidence="3" type="ORF">ACFYTH_28380</name>
</gene>
<name>A0ABW6NSB5_9NOCA</name>
<dbReference type="Gene3D" id="3.40.50.300">
    <property type="entry name" value="P-loop containing nucleotide triphosphate hydrolases"/>
    <property type="match status" value="2"/>
</dbReference>
<dbReference type="EMBL" id="JBIALX010000014">
    <property type="protein sequence ID" value="MFF0457296.1"/>
    <property type="molecule type" value="Genomic_DNA"/>
</dbReference>
<comment type="caution">
    <text evidence="3">The sequence shown here is derived from an EMBL/GenBank/DDBJ whole genome shotgun (WGS) entry which is preliminary data.</text>
</comment>
<reference evidence="3 4" key="1">
    <citation type="submission" date="2024-10" db="EMBL/GenBank/DDBJ databases">
        <title>The Natural Products Discovery Center: Release of the First 8490 Sequenced Strains for Exploring Actinobacteria Biosynthetic Diversity.</title>
        <authorList>
            <person name="Kalkreuter E."/>
            <person name="Kautsar S.A."/>
            <person name="Yang D."/>
            <person name="Bader C.D."/>
            <person name="Teijaro C.N."/>
            <person name="Fluegel L."/>
            <person name="Davis C.M."/>
            <person name="Simpson J.R."/>
            <person name="Lauterbach L."/>
            <person name="Steele A.D."/>
            <person name="Gui C."/>
            <person name="Meng S."/>
            <person name="Li G."/>
            <person name="Viehrig K."/>
            <person name="Ye F."/>
            <person name="Su P."/>
            <person name="Kiefer A.F."/>
            <person name="Nichols A."/>
            <person name="Cepeda A.J."/>
            <person name="Yan W."/>
            <person name="Fan B."/>
            <person name="Jiang Y."/>
            <person name="Adhikari A."/>
            <person name="Zheng C.-J."/>
            <person name="Schuster L."/>
            <person name="Cowan T.M."/>
            <person name="Smanski M.J."/>
            <person name="Chevrette M.G."/>
            <person name="De Carvalho L.P.S."/>
            <person name="Shen B."/>
        </authorList>
    </citation>
    <scope>NUCLEOTIDE SEQUENCE [LARGE SCALE GENOMIC DNA]</scope>
    <source>
        <strain evidence="3 4">NPDC004550</strain>
    </source>
</reference>
<dbReference type="InterPro" id="IPR007409">
    <property type="entry name" value="Restrct_endonuc_type1_HsdR_N"/>
</dbReference>
<dbReference type="InterPro" id="IPR013670">
    <property type="entry name" value="EcoEI_R_C_dom"/>
</dbReference>
<keyword evidence="3" id="KW-0547">Nucleotide-binding</keyword>
<protein>
    <submittedName>
        <fullName evidence="3">DEAD/DEAH box helicase family protein</fullName>
    </submittedName>
</protein>
<dbReference type="Pfam" id="PF08463">
    <property type="entry name" value="EcoEI_R_C"/>
    <property type="match status" value="1"/>
</dbReference>
<feature type="coiled-coil region" evidence="1">
    <location>
        <begin position="149"/>
        <end position="218"/>
    </location>
</feature>
<accession>A0ABW6NSB5</accession>
<dbReference type="RefSeq" id="WP_387254488.1">
    <property type="nucleotide sequence ID" value="NZ_JBIALX010000014.1"/>
</dbReference>